<dbReference type="PANTHER" id="PTHR22683:SF41">
    <property type="entry name" value="DNA TRANSLOCASE FTSK"/>
    <property type="match status" value="1"/>
</dbReference>
<dbReference type="EMBL" id="BARW01000143">
    <property type="protein sequence ID" value="GAI60184.1"/>
    <property type="molecule type" value="Genomic_DNA"/>
</dbReference>
<dbReference type="SUPFAM" id="SSF52540">
    <property type="entry name" value="P-loop containing nucleoside triphosphate hydrolases"/>
    <property type="match status" value="1"/>
</dbReference>
<proteinExistence type="inferred from homology"/>
<dbReference type="InterPro" id="IPR041027">
    <property type="entry name" value="FtsK_alpha"/>
</dbReference>
<evidence type="ECO:0000313" key="6">
    <source>
        <dbReference type="EMBL" id="GAI60184.1"/>
    </source>
</evidence>
<comment type="caution">
    <text evidence="6">The sequence shown here is derived from an EMBL/GenBank/DDBJ whole genome shotgun (WGS) entry which is preliminary data.</text>
</comment>
<reference evidence="6" key="1">
    <citation type="journal article" date="2014" name="Front. Microbiol.">
        <title>High frequency of phylogenetically diverse reductive dehalogenase-homologous genes in deep subseafloor sedimentary metagenomes.</title>
        <authorList>
            <person name="Kawai M."/>
            <person name="Futagami T."/>
            <person name="Toyoda A."/>
            <person name="Takaki Y."/>
            <person name="Nishi S."/>
            <person name="Hori S."/>
            <person name="Arai W."/>
            <person name="Tsubouchi T."/>
            <person name="Morono Y."/>
            <person name="Uchiyama I."/>
            <person name="Ito T."/>
            <person name="Fujiyama A."/>
            <person name="Inagaki F."/>
            <person name="Takami H."/>
        </authorList>
    </citation>
    <scope>NUCLEOTIDE SEQUENCE</scope>
    <source>
        <strain evidence="6">Expedition CK06-06</strain>
    </source>
</reference>
<dbReference type="InterPro" id="IPR036390">
    <property type="entry name" value="WH_DNA-bd_sf"/>
</dbReference>
<dbReference type="GO" id="GO:0005524">
    <property type="term" value="F:ATP binding"/>
    <property type="evidence" value="ECO:0007669"/>
    <property type="project" value="UniProtKB-KW"/>
</dbReference>
<feature type="domain" description="FtsK" evidence="5">
    <location>
        <begin position="199"/>
        <end position="387"/>
    </location>
</feature>
<dbReference type="CDD" id="cd01127">
    <property type="entry name" value="TrwB_TraG_TraD_VirD4"/>
    <property type="match status" value="1"/>
</dbReference>
<dbReference type="PANTHER" id="PTHR22683">
    <property type="entry name" value="SPORULATION PROTEIN RELATED"/>
    <property type="match status" value="1"/>
</dbReference>
<dbReference type="SUPFAM" id="SSF46785">
    <property type="entry name" value="Winged helix' DNA-binding domain"/>
    <property type="match status" value="1"/>
</dbReference>
<name>X1RXE6_9ZZZZ</name>
<gene>
    <name evidence="6" type="ORF">S12H4_00890</name>
</gene>
<evidence type="ECO:0000256" key="2">
    <source>
        <dbReference type="ARBA" id="ARBA00022741"/>
    </source>
</evidence>
<dbReference type="Gene3D" id="3.40.50.300">
    <property type="entry name" value="P-loop containing nucleotide triphosphate hydrolases"/>
    <property type="match status" value="1"/>
</dbReference>
<keyword evidence="3" id="KW-0067">ATP-binding</keyword>
<dbReference type="Pfam" id="PF17854">
    <property type="entry name" value="FtsK_alpha"/>
    <property type="match status" value="1"/>
</dbReference>
<keyword evidence="4" id="KW-0238">DNA-binding</keyword>
<dbReference type="PROSITE" id="PS50901">
    <property type="entry name" value="FTSK"/>
    <property type="match status" value="1"/>
</dbReference>
<accession>X1RXE6</accession>
<dbReference type="InterPro" id="IPR036388">
    <property type="entry name" value="WH-like_DNA-bd_sf"/>
</dbReference>
<dbReference type="SMART" id="SM00382">
    <property type="entry name" value="AAA"/>
    <property type="match status" value="1"/>
</dbReference>
<dbReference type="SMART" id="SM00843">
    <property type="entry name" value="Ftsk_gamma"/>
    <property type="match status" value="1"/>
</dbReference>
<evidence type="ECO:0000256" key="1">
    <source>
        <dbReference type="ARBA" id="ARBA00006474"/>
    </source>
</evidence>
<evidence type="ECO:0000256" key="4">
    <source>
        <dbReference type="ARBA" id="ARBA00023125"/>
    </source>
</evidence>
<dbReference type="InterPro" id="IPR050206">
    <property type="entry name" value="FtsK/SpoIIIE/SftA"/>
</dbReference>
<dbReference type="InterPro" id="IPR003593">
    <property type="entry name" value="AAA+_ATPase"/>
</dbReference>
<dbReference type="InterPro" id="IPR002543">
    <property type="entry name" value="FtsK_dom"/>
</dbReference>
<keyword evidence="2" id="KW-0547">Nucleotide-binding</keyword>
<evidence type="ECO:0000256" key="3">
    <source>
        <dbReference type="ARBA" id="ARBA00022840"/>
    </source>
</evidence>
<organism evidence="6">
    <name type="scientific">marine sediment metagenome</name>
    <dbReference type="NCBI Taxonomy" id="412755"/>
    <lineage>
        <taxon>unclassified sequences</taxon>
        <taxon>metagenomes</taxon>
        <taxon>ecological metagenomes</taxon>
    </lineage>
</organism>
<dbReference type="AlphaFoldDB" id="X1RXE6"/>
<dbReference type="Pfam" id="PF01580">
    <property type="entry name" value="FtsK_SpoIIIE"/>
    <property type="match status" value="1"/>
</dbReference>
<evidence type="ECO:0000259" key="5">
    <source>
        <dbReference type="PROSITE" id="PS50901"/>
    </source>
</evidence>
<comment type="similarity">
    <text evidence="1">Belongs to the FtsK/SpoIIIE/SftA family.</text>
</comment>
<protein>
    <recommendedName>
        <fullName evidence="5">FtsK domain-containing protein</fullName>
    </recommendedName>
</protein>
<dbReference type="InterPro" id="IPR018541">
    <property type="entry name" value="Ftsk_gamma"/>
</dbReference>
<dbReference type="InterPro" id="IPR027417">
    <property type="entry name" value="P-loop_NTPase"/>
</dbReference>
<dbReference type="GO" id="GO:0003677">
    <property type="term" value="F:DNA binding"/>
    <property type="evidence" value="ECO:0007669"/>
    <property type="project" value="UniProtKB-KW"/>
</dbReference>
<dbReference type="Pfam" id="PF09397">
    <property type="entry name" value="FtsK_gamma"/>
    <property type="match status" value="1"/>
</dbReference>
<dbReference type="Gene3D" id="3.30.980.40">
    <property type="match status" value="1"/>
</dbReference>
<dbReference type="Gene3D" id="1.10.10.10">
    <property type="entry name" value="Winged helix-like DNA-binding domain superfamily/Winged helix DNA-binding domain"/>
    <property type="match status" value="1"/>
</dbReference>
<sequence>MTQVFAPTQAQQELRQVAQEVWKKYGESSELITVDGWRLPPIDILDKASEVEFGQADNMQRARLIEEALASYGVEAKVVQINAGPTVTQFGVEPGWDRKMKETRERDRDGNVRVKLEEVSKTRVKVERITSLANDLALALAAPSIRIEAPVPGKSVVGIEVPNVVSSLVSLRGVIETTAFQKIEARSKLSLALGKGAGGEAIAADLSRMPHLLIAGATGSGKTVCLNAVICCLLMHNIPNEVQFIMVDPKRVELTPFNSIPHLATPVIVDTNKALGTLRWLNQEMDKRYQKLAASGARNIDGYNRNKQGEEKLPYLVLIIDELADLMMAGFDEVERILCRLAQLARATGIHLVVATQRPSVDVVTGLIKANFPTRISFAVTSQVDSRTILDGAGAEKLLGRGDMLYMPTEAARPKRLQGCFVSDAEIERLVYFWGSQRREEAAQLRVEELVSPLTTGRREGFPEDPLLKAAKQLLEEHKHISTSYLQRKLHIGYPRAARIMEQLEEESAKGEEG</sequence>